<evidence type="ECO:0000313" key="3">
    <source>
        <dbReference type="Proteomes" id="UP000746503"/>
    </source>
</evidence>
<dbReference type="SUPFAM" id="SSF52540">
    <property type="entry name" value="P-loop containing nucleoside triphosphate hydrolases"/>
    <property type="match status" value="1"/>
</dbReference>
<proteinExistence type="predicted"/>
<evidence type="ECO:0008006" key="4">
    <source>
        <dbReference type="Google" id="ProtNLM"/>
    </source>
</evidence>
<feature type="region of interest" description="Disordered" evidence="1">
    <location>
        <begin position="302"/>
        <end position="326"/>
    </location>
</feature>
<evidence type="ECO:0000256" key="1">
    <source>
        <dbReference type="SAM" id="MobiDB-lite"/>
    </source>
</evidence>
<dbReference type="PANTHER" id="PTHR47691">
    <property type="entry name" value="REGULATOR-RELATED"/>
    <property type="match status" value="1"/>
</dbReference>
<evidence type="ECO:0000313" key="2">
    <source>
        <dbReference type="EMBL" id="NJP66970.1"/>
    </source>
</evidence>
<dbReference type="Proteomes" id="UP000746503">
    <property type="component" value="Unassembled WGS sequence"/>
</dbReference>
<dbReference type="EMBL" id="JAAVJB010000079">
    <property type="protein sequence ID" value="NJP66970.1"/>
    <property type="molecule type" value="Genomic_DNA"/>
</dbReference>
<dbReference type="PRINTS" id="PR00364">
    <property type="entry name" value="DISEASERSIST"/>
</dbReference>
<name>A0ABX1AL42_9ACTN</name>
<accession>A0ABX1AL42</accession>
<keyword evidence="3" id="KW-1185">Reference proteome</keyword>
<feature type="compositionally biased region" description="Pro residues" evidence="1">
    <location>
        <begin position="307"/>
        <end position="324"/>
    </location>
</feature>
<gene>
    <name evidence="2" type="ORF">HCJ92_11880</name>
</gene>
<comment type="caution">
    <text evidence="2">The sequence shown here is derived from an EMBL/GenBank/DDBJ whole genome shotgun (WGS) entry which is preliminary data.</text>
</comment>
<dbReference type="PANTHER" id="PTHR47691:SF3">
    <property type="entry name" value="HTH-TYPE TRANSCRIPTIONAL REGULATOR RV0890C-RELATED"/>
    <property type="match status" value="1"/>
</dbReference>
<feature type="region of interest" description="Disordered" evidence="1">
    <location>
        <begin position="357"/>
        <end position="379"/>
    </location>
</feature>
<dbReference type="InterPro" id="IPR027417">
    <property type="entry name" value="P-loop_NTPase"/>
</dbReference>
<organism evidence="2 3">
    <name type="scientific">Streptomyces spiramenti</name>
    <dbReference type="NCBI Taxonomy" id="2720606"/>
    <lineage>
        <taxon>Bacteria</taxon>
        <taxon>Bacillati</taxon>
        <taxon>Actinomycetota</taxon>
        <taxon>Actinomycetes</taxon>
        <taxon>Kitasatosporales</taxon>
        <taxon>Streptomycetaceae</taxon>
        <taxon>Streptomyces</taxon>
    </lineage>
</organism>
<sequence length="379" mass="38229">MGPAPADLVGRLADHPASVAPGPLGAAPPTRPDPRTGAAGATSGALRPVGPVPSFAGREDAVATVADRLAAAAGAADGPALELICGAPGVGKTALAREVASRLDAAFPGGRLLLPMTLPDGAPRSAADAAAELSAALADGAPRGLLLVLDDVTEAEQVRPLLPLGPQCAVLVTSRRGLAGLVATHGGTVHRLQPLAPADSERLLTAALGADRAGREPGAVAELAEGCGHHPLALRVAAARLLTRPALSLADGARWLSQDARACLSLPGDPLMSVGAVLDGALARLSPELRVLFEQLALASDPEVHASPPPAPDSAPPPGPPPPSEAALEQLADAGLLEDGPPGPYRMHPLLRRYARWTAPGPGRHPVRPDSVRPTDRCE</sequence>
<feature type="compositionally biased region" description="Basic and acidic residues" evidence="1">
    <location>
        <begin position="367"/>
        <end position="379"/>
    </location>
</feature>
<protein>
    <recommendedName>
        <fullName evidence="4">AAA+ ATPase domain-containing protein</fullName>
    </recommendedName>
</protein>
<feature type="region of interest" description="Disordered" evidence="1">
    <location>
        <begin position="1"/>
        <end position="52"/>
    </location>
</feature>
<dbReference type="Gene3D" id="3.40.50.300">
    <property type="entry name" value="P-loop containing nucleotide triphosphate hydrolases"/>
    <property type="match status" value="1"/>
</dbReference>
<reference evidence="2 3" key="1">
    <citation type="submission" date="2020-03" db="EMBL/GenBank/DDBJ databases">
        <title>Draft genome of Streptomyces sp. ventii, isolated from the Axial Seamount in the Pacific Ocean, and resequencing of the two type strains Streptomyces lonarensis strain NCL 716 and Streptomyces bohaiensis strain 11A07.</title>
        <authorList>
            <person name="Loughran R.M."/>
            <person name="Pfannmuller K.M."/>
            <person name="Wasson B.J."/>
            <person name="Deadmond M.C."/>
            <person name="Paddock B.E."/>
            <person name="Koyack M.J."/>
            <person name="Gallegos D.A."/>
            <person name="Mitchell E.A."/>
            <person name="Ushijima B."/>
            <person name="Saw J.H."/>
            <person name="Mcphail K.L."/>
            <person name="Videau P."/>
        </authorList>
    </citation>
    <scope>NUCLEOTIDE SEQUENCE [LARGE SCALE GENOMIC DNA]</scope>
    <source>
        <strain evidence="3">5675061</strain>
    </source>
</reference>